<gene>
    <name evidence="1" type="ORF">NIES4072_59080</name>
</gene>
<organism evidence="1 2">
    <name type="scientific">Nostoc commune NIES-4072</name>
    <dbReference type="NCBI Taxonomy" id="2005467"/>
    <lineage>
        <taxon>Bacteria</taxon>
        <taxon>Bacillati</taxon>
        <taxon>Cyanobacteriota</taxon>
        <taxon>Cyanophyceae</taxon>
        <taxon>Nostocales</taxon>
        <taxon>Nostocaceae</taxon>
        <taxon>Nostoc</taxon>
    </lineage>
</organism>
<comment type="caution">
    <text evidence="1">The sequence shown here is derived from an EMBL/GenBank/DDBJ whole genome shotgun (WGS) entry which is preliminary data.</text>
</comment>
<dbReference type="RefSeq" id="WP_109011969.1">
    <property type="nucleotide sequence ID" value="NZ_BDUD01000001.1"/>
</dbReference>
<evidence type="ECO:0000313" key="2">
    <source>
        <dbReference type="Proteomes" id="UP000245124"/>
    </source>
</evidence>
<reference evidence="1 2" key="1">
    <citation type="submission" date="2017-06" db="EMBL/GenBank/DDBJ databases">
        <title>Genome sequencing of cyanobaciteial culture collection at National Institute for Environmental Studies (NIES).</title>
        <authorList>
            <person name="Hirose Y."/>
            <person name="Shimura Y."/>
            <person name="Fujisawa T."/>
            <person name="Nakamura Y."/>
            <person name="Kawachi M."/>
        </authorList>
    </citation>
    <scope>NUCLEOTIDE SEQUENCE [LARGE SCALE GENOMIC DNA]</scope>
    <source>
        <strain evidence="1 2">NIES-4072</strain>
    </source>
</reference>
<evidence type="ECO:0000313" key="1">
    <source>
        <dbReference type="EMBL" id="GBG22200.1"/>
    </source>
</evidence>
<protein>
    <recommendedName>
        <fullName evidence="3">DUF5615 domain-containing protein</fullName>
    </recommendedName>
</protein>
<accession>A0A2R5FTX5</accession>
<evidence type="ECO:0008006" key="3">
    <source>
        <dbReference type="Google" id="ProtNLM"/>
    </source>
</evidence>
<dbReference type="OrthoDB" id="426381at2"/>
<name>A0A2R5FTX5_NOSCO</name>
<dbReference type="Proteomes" id="UP000245124">
    <property type="component" value="Unassembled WGS sequence"/>
</dbReference>
<sequence length="131" mass="15127">MIFLVDHNLEGHALLLSGSITNQGWQDLFSIRFVLLEEMSLSVNSSDRVVWRFAQTNQMLLLTANRRMKGKDSLEQVLQEENTPTSFPVITIGDADRVLNDPDYRDLCVNRLLEIVLYIENYIGTRRIFIP</sequence>
<keyword evidence="2" id="KW-1185">Reference proteome</keyword>
<proteinExistence type="predicted"/>
<dbReference type="EMBL" id="BDUD01000001">
    <property type="protein sequence ID" value="GBG22200.1"/>
    <property type="molecule type" value="Genomic_DNA"/>
</dbReference>
<dbReference type="AlphaFoldDB" id="A0A2R5FTX5"/>